<evidence type="ECO:0000313" key="2">
    <source>
        <dbReference type="EMBL" id="GMI22645.1"/>
    </source>
</evidence>
<dbReference type="EMBL" id="BRYA01000552">
    <property type="protein sequence ID" value="GMI22645.1"/>
    <property type="molecule type" value="Genomic_DNA"/>
</dbReference>
<name>A0A9W7FYC1_9STRA</name>
<reference evidence="3" key="1">
    <citation type="journal article" date="2023" name="Commun. Biol.">
        <title>Genome analysis of Parmales, the sister group of diatoms, reveals the evolutionary specialization of diatoms from phago-mixotrophs to photoautotrophs.</title>
        <authorList>
            <person name="Ban H."/>
            <person name="Sato S."/>
            <person name="Yoshikawa S."/>
            <person name="Yamada K."/>
            <person name="Nakamura Y."/>
            <person name="Ichinomiya M."/>
            <person name="Sato N."/>
            <person name="Blanc-Mathieu R."/>
            <person name="Endo H."/>
            <person name="Kuwata A."/>
            <person name="Ogata H."/>
        </authorList>
    </citation>
    <scope>NUCLEOTIDE SEQUENCE [LARGE SCALE GENOMIC DNA]</scope>
</reference>
<gene>
    <name evidence="2" type="ORF">TrCOL_g1248</name>
</gene>
<evidence type="ECO:0000313" key="3">
    <source>
        <dbReference type="Proteomes" id="UP001165065"/>
    </source>
</evidence>
<feature type="region of interest" description="Disordered" evidence="1">
    <location>
        <begin position="1"/>
        <end position="22"/>
    </location>
</feature>
<keyword evidence="3" id="KW-1185">Reference proteome</keyword>
<dbReference type="Gene3D" id="2.60.120.200">
    <property type="match status" value="1"/>
</dbReference>
<accession>A0A9W7FYC1</accession>
<dbReference type="Pfam" id="PF13385">
    <property type="entry name" value="Laminin_G_3"/>
    <property type="match status" value="1"/>
</dbReference>
<dbReference type="InterPro" id="IPR013320">
    <property type="entry name" value="ConA-like_dom_sf"/>
</dbReference>
<dbReference type="SUPFAM" id="SSF49899">
    <property type="entry name" value="Concanavalin A-like lectins/glucanases"/>
    <property type="match status" value="1"/>
</dbReference>
<comment type="caution">
    <text evidence="2">The sequence shown here is derived from an EMBL/GenBank/DDBJ whole genome shotgun (WGS) entry which is preliminary data.</text>
</comment>
<dbReference type="Proteomes" id="UP001165065">
    <property type="component" value="Unassembled WGS sequence"/>
</dbReference>
<dbReference type="OrthoDB" id="201235at2759"/>
<organism evidence="2 3">
    <name type="scientific">Triparma columacea</name>
    <dbReference type="NCBI Taxonomy" id="722753"/>
    <lineage>
        <taxon>Eukaryota</taxon>
        <taxon>Sar</taxon>
        <taxon>Stramenopiles</taxon>
        <taxon>Ochrophyta</taxon>
        <taxon>Bolidophyceae</taxon>
        <taxon>Parmales</taxon>
        <taxon>Triparmaceae</taxon>
        <taxon>Triparma</taxon>
    </lineage>
</organism>
<evidence type="ECO:0000256" key="1">
    <source>
        <dbReference type="SAM" id="MobiDB-lite"/>
    </source>
</evidence>
<protein>
    <recommendedName>
        <fullName evidence="4">Lectin</fullName>
    </recommendedName>
</protein>
<evidence type="ECO:0008006" key="4">
    <source>
        <dbReference type="Google" id="ProtNLM"/>
    </source>
</evidence>
<dbReference type="AlphaFoldDB" id="A0A9W7FYC1"/>
<proteinExistence type="predicted"/>
<sequence>MGCSDESPTVDETDGSSLKATAKNGATCSTEGMVFDGVNDWVDIDDWEWGGTTSIEVYVKYDSFNSYSPVFDFSNGAQSDNVRLANSGTISTIGWSVRQGLTNKYVSTSNFDSSTWTHVVVTVSGTTMKVYKNGALIGTNTDAWEPVVLTRSQHWLGRSAWSSDGYLDGTIAKLKIWHNKELSLEEINALPKMSCLPGTFGSGYPDCQRLSRWNL</sequence>